<reference evidence="1 2" key="1">
    <citation type="submission" date="2018-12" db="EMBL/GenBank/DDBJ databases">
        <title>Complete genome sequence of Flaviflexus sp. H23T48.</title>
        <authorList>
            <person name="Bae J.-W."/>
            <person name="Lee J.-Y."/>
        </authorList>
    </citation>
    <scope>NUCLEOTIDE SEQUENCE [LARGE SCALE GENOMIC DNA]</scope>
    <source>
        <strain evidence="1 2">H23T48</strain>
    </source>
</reference>
<keyword evidence="2" id="KW-1185">Reference proteome</keyword>
<dbReference type="RefSeq" id="WP_126703301.1">
    <property type="nucleotide sequence ID" value="NZ_CP034593.1"/>
</dbReference>
<organism evidence="1 2">
    <name type="scientific">Flaviflexus ciconiae</name>
    <dbReference type="NCBI Taxonomy" id="2496867"/>
    <lineage>
        <taxon>Bacteria</taxon>
        <taxon>Bacillati</taxon>
        <taxon>Actinomycetota</taxon>
        <taxon>Actinomycetes</taxon>
        <taxon>Actinomycetales</taxon>
        <taxon>Actinomycetaceae</taxon>
        <taxon>Flaviflexus</taxon>
    </lineage>
</organism>
<evidence type="ECO:0000313" key="2">
    <source>
        <dbReference type="Proteomes" id="UP000280344"/>
    </source>
</evidence>
<protein>
    <submittedName>
        <fullName evidence="1">Uncharacterized protein</fullName>
    </submittedName>
</protein>
<dbReference type="KEGG" id="flh:EJ997_03190"/>
<evidence type="ECO:0000313" key="1">
    <source>
        <dbReference type="EMBL" id="AZQ76493.1"/>
    </source>
</evidence>
<accession>A0A3S9PVT9</accession>
<gene>
    <name evidence="1" type="ORF">EJ997_03190</name>
</gene>
<dbReference type="AlphaFoldDB" id="A0A3S9PVT9"/>
<name>A0A3S9PVT9_9ACTO</name>
<sequence length="167" mass="18947">MTINKEEGGRRMARQSWRKILRAVGLTSTPPPVEEKTPPKRHERTGTIKLPIEANEIYLILPSTWRPPEKTWILTVPDAKDAFGQTPTVVSWPYSGIVENHYQYVLGLDNDASHVLEPLTFSKPVRTVEISIVDWQKTARENDVPSRIPWHASTESGRQVAGWLDLA</sequence>
<dbReference type="EMBL" id="CP034593">
    <property type="protein sequence ID" value="AZQ76493.1"/>
    <property type="molecule type" value="Genomic_DNA"/>
</dbReference>
<dbReference type="Proteomes" id="UP000280344">
    <property type="component" value="Chromosome"/>
</dbReference>
<proteinExistence type="predicted"/>